<dbReference type="AlphaFoldDB" id="A0A1G2N218"/>
<name>A0A1G2N218_9BACT</name>
<gene>
    <name evidence="3" type="ORF">A3F51_01400</name>
</gene>
<feature type="transmembrane region" description="Helical" evidence="2">
    <location>
        <begin position="15"/>
        <end position="34"/>
    </location>
</feature>
<keyword evidence="2" id="KW-0812">Transmembrane</keyword>
<keyword evidence="2" id="KW-1133">Transmembrane helix</keyword>
<evidence type="ECO:0000256" key="2">
    <source>
        <dbReference type="SAM" id="Phobius"/>
    </source>
</evidence>
<accession>A0A1G2N218</accession>
<feature type="region of interest" description="Disordered" evidence="1">
    <location>
        <begin position="92"/>
        <end position="114"/>
    </location>
</feature>
<dbReference type="Proteomes" id="UP000178089">
    <property type="component" value="Unassembled WGS sequence"/>
</dbReference>
<protein>
    <submittedName>
        <fullName evidence="3">Uncharacterized protein</fullName>
    </submittedName>
</protein>
<reference evidence="3 4" key="1">
    <citation type="journal article" date="2016" name="Nat. Commun.">
        <title>Thousands of microbial genomes shed light on interconnected biogeochemical processes in an aquifer system.</title>
        <authorList>
            <person name="Anantharaman K."/>
            <person name="Brown C.T."/>
            <person name="Hug L.A."/>
            <person name="Sharon I."/>
            <person name="Castelle C.J."/>
            <person name="Probst A.J."/>
            <person name="Thomas B.C."/>
            <person name="Singh A."/>
            <person name="Wilkins M.J."/>
            <person name="Karaoz U."/>
            <person name="Brodie E.L."/>
            <person name="Williams K.H."/>
            <person name="Hubbard S.S."/>
            <person name="Banfield J.F."/>
        </authorList>
    </citation>
    <scope>NUCLEOTIDE SEQUENCE [LARGE SCALE GENOMIC DNA]</scope>
</reference>
<organism evidence="3 4">
    <name type="scientific">Candidatus Taylorbacteria bacterium RIFCSPHIGHO2_12_FULL_45_16</name>
    <dbReference type="NCBI Taxonomy" id="1802315"/>
    <lineage>
        <taxon>Bacteria</taxon>
        <taxon>Candidatus Tayloriibacteriota</taxon>
    </lineage>
</organism>
<evidence type="ECO:0000313" key="3">
    <source>
        <dbReference type="EMBL" id="OHA29251.1"/>
    </source>
</evidence>
<evidence type="ECO:0000313" key="4">
    <source>
        <dbReference type="Proteomes" id="UP000178089"/>
    </source>
</evidence>
<evidence type="ECO:0000256" key="1">
    <source>
        <dbReference type="SAM" id="MobiDB-lite"/>
    </source>
</evidence>
<dbReference type="EMBL" id="MHRT01000005">
    <property type="protein sequence ID" value="OHA29251.1"/>
    <property type="molecule type" value="Genomic_DNA"/>
</dbReference>
<comment type="caution">
    <text evidence="3">The sequence shown here is derived from an EMBL/GenBank/DDBJ whole genome shotgun (WGS) entry which is preliminary data.</text>
</comment>
<sequence>MYSPIKKRNPGRGGLLRMVIFIIVILLILSYFGLNIRAIVNSPAGQENFSYVQEIMINVWNNYLKKPVMYLWKDIFLDLIWNPAINNLTKIRDGEPDSLRSSAPTIPNPQPIPN</sequence>
<proteinExistence type="predicted"/>
<keyword evidence="2" id="KW-0472">Membrane</keyword>
<dbReference type="STRING" id="1802315.A3F51_01400"/>